<dbReference type="KEGG" id="talb:FTW19_17905"/>
<evidence type="ECO:0000313" key="4">
    <source>
        <dbReference type="Proteomes" id="UP000321820"/>
    </source>
</evidence>
<dbReference type="GO" id="GO:0004135">
    <property type="term" value="F:amylo-alpha-1,6-glucosidase activity"/>
    <property type="evidence" value="ECO:0007669"/>
    <property type="project" value="InterPro"/>
</dbReference>
<dbReference type="FunFam" id="1.50.10.10:FF:000073">
    <property type="entry name" value="Glycogen debranching enzyme, hypothetical (TreX-like)"/>
    <property type="match status" value="1"/>
</dbReference>
<dbReference type="InterPro" id="IPR008928">
    <property type="entry name" value="6-hairpin_glycosidase_sf"/>
</dbReference>
<proteinExistence type="predicted"/>
<dbReference type="RefSeq" id="WP_147648938.1">
    <property type="nucleotide sequence ID" value="NZ_CP042806.1"/>
</dbReference>
<dbReference type="PANTHER" id="PTHR10569">
    <property type="entry name" value="GLYCOGEN DEBRANCHING ENZYME"/>
    <property type="match status" value="1"/>
</dbReference>
<dbReference type="InterPro" id="IPR032790">
    <property type="entry name" value="GDE_C"/>
</dbReference>
<feature type="domain" description="Glycogen debranching enzyme bacterial and archaeal type N-terminal" evidence="2">
    <location>
        <begin position="34"/>
        <end position="250"/>
    </location>
</feature>
<dbReference type="NCBIfam" id="TIGR01561">
    <property type="entry name" value="gde_arch"/>
    <property type="match status" value="1"/>
</dbReference>
<keyword evidence="4" id="KW-1185">Reference proteome</keyword>
<dbReference type="GO" id="GO:0004134">
    <property type="term" value="F:4-alpha-glucanotransferase activity"/>
    <property type="evidence" value="ECO:0007669"/>
    <property type="project" value="InterPro"/>
</dbReference>
<dbReference type="Gene3D" id="1.50.10.10">
    <property type="match status" value="1"/>
</dbReference>
<dbReference type="PANTHER" id="PTHR10569:SF2">
    <property type="entry name" value="GLYCOGEN DEBRANCHING ENZYME"/>
    <property type="match status" value="1"/>
</dbReference>
<evidence type="ECO:0000259" key="2">
    <source>
        <dbReference type="Pfam" id="PF12439"/>
    </source>
</evidence>
<dbReference type="Proteomes" id="UP000321820">
    <property type="component" value="Chromosome"/>
</dbReference>
<protein>
    <submittedName>
        <fullName evidence="3">Glycogen debranching protein</fullName>
    </submittedName>
</protein>
<dbReference type="InterPro" id="IPR012341">
    <property type="entry name" value="6hp_glycosidase-like_sf"/>
</dbReference>
<dbReference type="InterPro" id="IPR010401">
    <property type="entry name" value="AGL/Gdb1"/>
</dbReference>
<gene>
    <name evidence="3" type="ORF">FTW19_17905</name>
</gene>
<dbReference type="Pfam" id="PF06202">
    <property type="entry name" value="GDE_C"/>
    <property type="match status" value="1"/>
</dbReference>
<dbReference type="InterPro" id="IPR006451">
    <property type="entry name" value="Glycogen_debranch_arc"/>
</dbReference>
<evidence type="ECO:0000259" key="1">
    <source>
        <dbReference type="Pfam" id="PF06202"/>
    </source>
</evidence>
<dbReference type="AlphaFoldDB" id="A0A5B9EBY4"/>
<evidence type="ECO:0000313" key="3">
    <source>
        <dbReference type="EMBL" id="QEE29693.1"/>
    </source>
</evidence>
<feature type="domain" description="Glycogen debranching enzyme C-terminal" evidence="1">
    <location>
        <begin position="325"/>
        <end position="681"/>
    </location>
</feature>
<reference evidence="3 4" key="1">
    <citation type="submission" date="2019-08" db="EMBL/GenBank/DDBJ databases">
        <title>Complete genome sequence of Terriglobus albidus strain ORNL.</title>
        <authorList>
            <person name="Podar M."/>
        </authorList>
    </citation>
    <scope>NUCLEOTIDE SEQUENCE [LARGE SCALE GENOMIC DNA]</scope>
    <source>
        <strain evidence="3 4">ORNL</strain>
    </source>
</reference>
<dbReference type="SUPFAM" id="SSF48208">
    <property type="entry name" value="Six-hairpin glycosidases"/>
    <property type="match status" value="1"/>
</dbReference>
<sequence>MKTIFRPAPIVRHVELDVAHLDERVRSRRGLFTEWIVTNGLGGYLSGTVGGLNTRRYHGWLIAALPAPHGRTIMLNQLRERLIVGDQSYVLDCDDLVHRDTPDPISPYLSEFRLENGLPVWVFRCAGNVIEKRACMVHLQNTAYITYTLLEGEGGRLEVQPAMHVRSHDDSLAGPPQEQYRWTGVEDGFELYVSDDLPVLKLAWNCDECGFQMKTRRLDNLRYRIEQARGYDWEGSLWSPGKFATDLRSEKPAALTASTEDWEKVRALSAGASFATELERKRRLLRAAPPEAREGFAAELVFAADQFLITPMGRTADQIRAHAVGDEIRTVIAGYHWFTDWGRDTMISLEGLTLSTGRYREAEYILRSFGNYIHNGLIPNMFPEGRTSGLYHTADATLWFFHAIDRYVQVTSDWETLEFLLPKMVDVAEWHLRGTDFGIHIDQNDGLMVQGQDGYQLTWMDAKVGDWVVTPRRGKTVELNALWYNALRLLVEWLEALEDTRTDRARYLQLADRCRESFNRRFWNGDKGCLFDVVDTFEGGDDAQIRPNQLIAISLKYPVLDEARWKPVVERCMRELLTPVGLRSLARGEKDYKPRYDGDLWARDAAYHQGTVWGWLIGPFVNAWMKTFPEQAEKAQAFLHGFDQHLYEDGVGTISEIFDAEEPFTPRGCMAQAWSVAEVLRCEVMLHQMRSDKETQKELDLTAAKK</sequence>
<accession>A0A5B9EBY4</accession>
<dbReference type="GO" id="GO:0005980">
    <property type="term" value="P:glycogen catabolic process"/>
    <property type="evidence" value="ECO:0007669"/>
    <property type="project" value="InterPro"/>
</dbReference>
<dbReference type="InterPro" id="IPR024742">
    <property type="entry name" value="Glycogen_debranch_N"/>
</dbReference>
<name>A0A5B9EBY4_9BACT</name>
<organism evidence="3 4">
    <name type="scientific">Terriglobus albidus</name>
    <dbReference type="NCBI Taxonomy" id="1592106"/>
    <lineage>
        <taxon>Bacteria</taxon>
        <taxon>Pseudomonadati</taxon>
        <taxon>Acidobacteriota</taxon>
        <taxon>Terriglobia</taxon>
        <taxon>Terriglobales</taxon>
        <taxon>Acidobacteriaceae</taxon>
        <taxon>Terriglobus</taxon>
    </lineage>
</organism>
<dbReference type="EMBL" id="CP042806">
    <property type="protein sequence ID" value="QEE29693.1"/>
    <property type="molecule type" value="Genomic_DNA"/>
</dbReference>
<dbReference type="OrthoDB" id="9761875at2"/>
<dbReference type="Pfam" id="PF12439">
    <property type="entry name" value="GDE_N"/>
    <property type="match status" value="1"/>
</dbReference>